<accession>A0A225WQS8</accession>
<dbReference type="OrthoDB" id="127198at2759"/>
<sequence>MTKLKSNLSAKPATATRSSKKKKIKAARTKLKAPDSESEDVNKPRSTIAKDIIEQAYHRKILSETLLQDPVLAIIQVRQIGDLTDPVSKPNASSDRLSAVKILLDLLQEAGQVTGEFDPDFLFEMELGAIQAAIQDLYDSLKILVGEHLQTPDLNYQTGSSHYASATSEPDSDSSRAPQRMPLGLSGAKNLRSRVGWPDQRPAGPSQTLEKPDRQQKRQIPAGRTTPTTNSTGSSNTLDEYFQMAMNRFLKEQSLVTVQPPPLGTQDIDMESVGTSDPDSGEYDPDDLGIPSSSGHDSGRAAAATAVIGSGDQRPAGPSQTLEKPDRQQKRQIPAGRTTPTTNSTGSSNTLDEYFQMAMNRFLKEQSLVTVQPPPLGTQDIDMESVGTSDPDSGEYDPDDLGIPSSSGHDSGRAAAATAVIGSGGSSMIQRVRIPAILDLKEFTEKDMDEDHTRAWIGEAKSAFQQDQATEEGKSLTFADLMVGPAKN</sequence>
<feature type="compositionally biased region" description="Low complexity" evidence="1">
    <location>
        <begin position="338"/>
        <end position="349"/>
    </location>
</feature>
<dbReference type="EMBL" id="NBNE01000376">
    <property type="protein sequence ID" value="OWZ19976.1"/>
    <property type="molecule type" value="Genomic_DNA"/>
</dbReference>
<feature type="region of interest" description="Disordered" evidence="1">
    <location>
        <begin position="156"/>
        <end position="236"/>
    </location>
</feature>
<feature type="compositionally biased region" description="Low complexity" evidence="1">
    <location>
        <begin position="225"/>
        <end position="236"/>
    </location>
</feature>
<gene>
    <name evidence="2" type="ORF">PHMEG_0005682</name>
</gene>
<feature type="compositionally biased region" description="Basic and acidic residues" evidence="1">
    <location>
        <begin position="32"/>
        <end position="43"/>
    </location>
</feature>
<dbReference type="AlphaFoldDB" id="A0A225WQS8"/>
<feature type="compositionally biased region" description="Basic residues" evidence="1">
    <location>
        <begin position="18"/>
        <end position="31"/>
    </location>
</feature>
<proteinExistence type="predicted"/>
<evidence type="ECO:0000256" key="1">
    <source>
        <dbReference type="SAM" id="MobiDB-lite"/>
    </source>
</evidence>
<organism evidence="2 3">
    <name type="scientific">Phytophthora megakarya</name>
    <dbReference type="NCBI Taxonomy" id="4795"/>
    <lineage>
        <taxon>Eukaryota</taxon>
        <taxon>Sar</taxon>
        <taxon>Stramenopiles</taxon>
        <taxon>Oomycota</taxon>
        <taxon>Peronosporomycetes</taxon>
        <taxon>Peronosporales</taxon>
        <taxon>Peronosporaceae</taxon>
        <taxon>Phytophthora</taxon>
    </lineage>
</organism>
<keyword evidence="3" id="KW-1185">Reference proteome</keyword>
<feature type="region of interest" description="Disordered" evidence="1">
    <location>
        <begin position="372"/>
        <end position="411"/>
    </location>
</feature>
<dbReference type="Proteomes" id="UP000198211">
    <property type="component" value="Unassembled WGS sequence"/>
</dbReference>
<protein>
    <submittedName>
        <fullName evidence="2">Uncharacterized protein</fullName>
    </submittedName>
</protein>
<feature type="region of interest" description="Disordered" evidence="1">
    <location>
        <begin position="1"/>
        <end position="43"/>
    </location>
</feature>
<evidence type="ECO:0000313" key="3">
    <source>
        <dbReference type="Proteomes" id="UP000198211"/>
    </source>
</evidence>
<feature type="compositionally biased region" description="Polar residues" evidence="1">
    <location>
        <begin position="156"/>
        <end position="169"/>
    </location>
</feature>
<name>A0A225WQS8_9STRA</name>
<evidence type="ECO:0000313" key="2">
    <source>
        <dbReference type="EMBL" id="OWZ19976.1"/>
    </source>
</evidence>
<comment type="caution">
    <text evidence="2">The sequence shown here is derived from an EMBL/GenBank/DDBJ whole genome shotgun (WGS) entry which is preliminary data.</text>
</comment>
<reference evidence="3" key="1">
    <citation type="submission" date="2017-03" db="EMBL/GenBank/DDBJ databases">
        <title>Phytopthora megakarya and P. palmivora, two closely related causual agents of cacao black pod achieved similar genome size and gene model numbers by different mechanisms.</title>
        <authorList>
            <person name="Ali S."/>
            <person name="Shao J."/>
            <person name="Larry D.J."/>
            <person name="Kronmiller B."/>
            <person name="Shen D."/>
            <person name="Strem M.D."/>
            <person name="Melnick R.L."/>
            <person name="Guiltinan M.J."/>
            <person name="Tyler B.M."/>
            <person name="Meinhardt L.W."/>
            <person name="Bailey B.A."/>
        </authorList>
    </citation>
    <scope>NUCLEOTIDE SEQUENCE [LARGE SCALE GENOMIC DNA]</scope>
    <source>
        <strain evidence="3">zdho120</strain>
    </source>
</reference>
<feature type="region of interest" description="Disordered" evidence="1">
    <location>
        <begin position="259"/>
        <end position="349"/>
    </location>
</feature>